<dbReference type="Gene3D" id="3.90.320.10">
    <property type="match status" value="1"/>
</dbReference>
<name>A0ABQ5MFT6_9FLAO</name>
<protein>
    <recommendedName>
        <fullName evidence="1">PD-(D/E)XK endonuclease-like domain-containing protein</fullName>
    </recommendedName>
</protein>
<reference evidence="2" key="1">
    <citation type="submission" date="2022-07" db="EMBL/GenBank/DDBJ databases">
        <title>Taxonomy of Novel Oxalotrophic and Methylotrophic Bacteria.</title>
        <authorList>
            <person name="Sahin N."/>
            <person name="Tani A."/>
        </authorList>
    </citation>
    <scope>NUCLEOTIDE SEQUENCE</scope>
    <source>
        <strain evidence="2">Y10</strain>
    </source>
</reference>
<dbReference type="SUPFAM" id="SSF52980">
    <property type="entry name" value="Restriction endonuclease-like"/>
    <property type="match status" value="1"/>
</dbReference>
<dbReference type="InterPro" id="IPR011335">
    <property type="entry name" value="Restrct_endonuc-II-like"/>
</dbReference>
<dbReference type="Pfam" id="PF12705">
    <property type="entry name" value="PDDEXK_1"/>
    <property type="match status" value="1"/>
</dbReference>
<evidence type="ECO:0000313" key="2">
    <source>
        <dbReference type="EMBL" id="GLB48270.1"/>
    </source>
</evidence>
<comment type="caution">
    <text evidence="2">The sequence shown here is derived from an EMBL/GenBank/DDBJ whole genome shotgun (WGS) entry which is preliminary data.</text>
</comment>
<dbReference type="Gene3D" id="1.10.486.10">
    <property type="entry name" value="PCRA, domain 4"/>
    <property type="match status" value="1"/>
</dbReference>
<accession>A0ABQ5MFT6</accession>
<feature type="domain" description="PD-(D/E)XK endonuclease-like" evidence="1">
    <location>
        <begin position="641"/>
        <end position="911"/>
    </location>
</feature>
<dbReference type="Gene3D" id="3.40.50.300">
    <property type="entry name" value="P-loop containing nucleotide triphosphate hydrolases"/>
    <property type="match status" value="1"/>
</dbReference>
<dbReference type="SUPFAM" id="SSF52540">
    <property type="entry name" value="P-loop containing nucleoside triphosphate hydrolases"/>
    <property type="match status" value="1"/>
</dbReference>
<dbReference type="EMBL" id="BRVO01000001">
    <property type="protein sequence ID" value="GLB48270.1"/>
    <property type="molecule type" value="Genomic_DNA"/>
</dbReference>
<sequence length="913" mass="106146">MKSFLKEVVSNILETHENVENITFILPSKRAGVFLKDAFLKQFKKTGFAPQFVSIESFIENISGLKYANNIQLLFELYTTYLSIEKNEPEDFYSFSKWGQILLQDFNEIDRYLVQPDTIFPYLASIKELNHWSLEEEKTELQKNYIKFWNGLGDYYFKFKEILSKQGIGYQGMIYKEAIENLEHYLTSNTQTQHIFVGFNALNKAEEKIIQELLEHGNTKIFWDIDHQFLSDKEHDAGLFIRKHLNSWKYFKTHTPNWIYNEFENEKNIHLVGIPKNVGQAKYVGNLLSDLNIQTSLKNTVVVLGDESLLSPVLNEVPEQIQQVNITMGLPLSEVPLATLFSLYFQLYVHQKPTWYFKDVINLLTHNCSRQLLGNAANNIIQHIQANNKIQISPGQIQLWTEETPDALQYLFREQTQVGPLELLDNCFNIIASLKSFYEEDKQLYRLELEYLYRFYNLFNQLLDYCRSSTYINNIKTLYGIYKELISTETLDFQGEPLDGLQIMGMLESRNLDFETVILTSVNEGILPSGKSNNSFIPFDIKTLLEMPTYKEKDAVYTYHFYRLLQRAKNIYLLYNTEIADALKGGEKSRFIMQLETEPMPKHHISHSIASPNIHLYTQEKCIAKDAALVERLKEIAGKGFSPSSLTNYVRNPLDFYLQSVLGINQQEEVEETIAANTLGTIIHNTLENLYKPFENKFVTTDDIKAFQKNFEVELINQFKEVYKGAEYSKGKNLLIYNVAKAYVKRFLEHEEELVSNHTLKIITIEGNYRVPIHIDGIHTPIILKGKVDRVDEVDGQLRIVDYKSGRVENKHVEIIDWGEIIDEYTYSKAFQVLAYAYMRYDKVPFTSATAGIISFKNLQAGFLPFCIKDKRAARAKKDSMITQETLKAFEIQLHNLIREIMNPEIPFEEKEI</sequence>
<dbReference type="RefSeq" id="WP_281763922.1">
    <property type="nucleotide sequence ID" value="NZ_BRVO01000001.1"/>
</dbReference>
<dbReference type="InterPro" id="IPR038726">
    <property type="entry name" value="PDDEXK_AddAB-type"/>
</dbReference>
<gene>
    <name evidence="2" type="ORF">Y10_06380</name>
</gene>
<keyword evidence="3" id="KW-1185">Reference proteome</keyword>
<evidence type="ECO:0000259" key="1">
    <source>
        <dbReference type="Pfam" id="PF12705"/>
    </source>
</evidence>
<proteinExistence type="predicted"/>
<dbReference type="InterPro" id="IPR027417">
    <property type="entry name" value="P-loop_NTPase"/>
</dbReference>
<dbReference type="Proteomes" id="UP001143543">
    <property type="component" value="Unassembled WGS sequence"/>
</dbReference>
<evidence type="ECO:0000313" key="3">
    <source>
        <dbReference type="Proteomes" id="UP001143543"/>
    </source>
</evidence>
<organism evidence="2 3">
    <name type="scientific">Neptunitalea lumnitzerae</name>
    <dbReference type="NCBI Taxonomy" id="2965509"/>
    <lineage>
        <taxon>Bacteria</taxon>
        <taxon>Pseudomonadati</taxon>
        <taxon>Bacteroidota</taxon>
        <taxon>Flavobacteriia</taxon>
        <taxon>Flavobacteriales</taxon>
        <taxon>Flavobacteriaceae</taxon>
        <taxon>Neptunitalea</taxon>
    </lineage>
</organism>
<dbReference type="InterPro" id="IPR011604">
    <property type="entry name" value="PDDEXK-like_dom_sf"/>
</dbReference>